<dbReference type="GO" id="GO:0035529">
    <property type="term" value="F:NADH pyrophosphatase activity"/>
    <property type="evidence" value="ECO:0007669"/>
    <property type="project" value="TreeGrafter"/>
</dbReference>
<dbReference type="GO" id="GO:0005777">
    <property type="term" value="C:peroxisome"/>
    <property type="evidence" value="ECO:0007669"/>
    <property type="project" value="TreeGrafter"/>
</dbReference>
<evidence type="ECO:0000256" key="11">
    <source>
        <dbReference type="ARBA" id="ARBA00093621"/>
    </source>
</evidence>
<gene>
    <name evidence="14" type="ORF">KUF71_019425</name>
</gene>
<dbReference type="SUPFAM" id="SSF55811">
    <property type="entry name" value="Nudix"/>
    <property type="match status" value="1"/>
</dbReference>
<evidence type="ECO:0000256" key="5">
    <source>
        <dbReference type="ARBA" id="ARBA00022801"/>
    </source>
</evidence>
<comment type="similarity">
    <text evidence="3">Belongs to the Nudix hydrolase family.</text>
</comment>
<dbReference type="InterPro" id="IPR050241">
    <property type="entry name" value="NAD-cap_RNA_hydrolase_NudC"/>
</dbReference>
<dbReference type="GO" id="GO:0005829">
    <property type="term" value="C:cytosol"/>
    <property type="evidence" value="ECO:0007669"/>
    <property type="project" value="TreeGrafter"/>
</dbReference>
<evidence type="ECO:0000256" key="12">
    <source>
        <dbReference type="ARBA" id="ARBA00093663"/>
    </source>
</evidence>
<proteinExistence type="inferred from homology"/>
<dbReference type="EMBL" id="JAHWGI010000100">
    <property type="protein sequence ID" value="KAK3909370.1"/>
    <property type="molecule type" value="Genomic_DNA"/>
</dbReference>
<dbReference type="CDD" id="cd04694">
    <property type="entry name" value="NUDIX_Nudt17"/>
    <property type="match status" value="1"/>
</dbReference>
<protein>
    <recommendedName>
        <fullName evidence="11">m7GpppN-mRNA hydrolase NUDT17</fullName>
        <ecNumber evidence="8">3.6.1.62</ecNumber>
    </recommendedName>
    <alternativeName>
        <fullName evidence="12">Nucleoside diphosphate-linked moiety X motif 17</fullName>
    </alternativeName>
</protein>
<comment type="cofactor">
    <cofactor evidence="1">
        <name>Mn(2+)</name>
        <dbReference type="ChEBI" id="CHEBI:29035"/>
    </cofactor>
</comment>
<evidence type="ECO:0000256" key="1">
    <source>
        <dbReference type="ARBA" id="ARBA00001936"/>
    </source>
</evidence>
<dbReference type="Gene3D" id="3.90.79.10">
    <property type="entry name" value="Nucleoside Triphosphate Pyrophosphohydrolase"/>
    <property type="match status" value="1"/>
</dbReference>
<dbReference type="GO" id="GO:0019677">
    <property type="term" value="P:NAD+ catabolic process"/>
    <property type="evidence" value="ECO:0007669"/>
    <property type="project" value="TreeGrafter"/>
</dbReference>
<dbReference type="PANTHER" id="PTHR42904:SF1">
    <property type="entry name" value="NUCLEOSIDE DIPHOSPHATE-LINKED MOIETY X MOTIF 17"/>
    <property type="match status" value="1"/>
</dbReference>
<reference evidence="14" key="1">
    <citation type="submission" date="2021-07" db="EMBL/GenBank/DDBJ databases">
        <authorList>
            <person name="Catto M.A."/>
            <person name="Jacobson A."/>
            <person name="Kennedy G."/>
            <person name="Labadie P."/>
            <person name="Hunt B.G."/>
            <person name="Srinivasan R."/>
        </authorList>
    </citation>
    <scope>NUCLEOTIDE SEQUENCE</scope>
    <source>
        <strain evidence="14">PL_HMW_Pooled</strain>
        <tissue evidence="14">Head</tissue>
    </source>
</reference>
<evidence type="ECO:0000256" key="2">
    <source>
        <dbReference type="ARBA" id="ARBA00001946"/>
    </source>
</evidence>
<dbReference type="InterPro" id="IPR015797">
    <property type="entry name" value="NUDIX_hydrolase-like_dom_sf"/>
</dbReference>
<evidence type="ECO:0000313" key="15">
    <source>
        <dbReference type="Proteomes" id="UP001219518"/>
    </source>
</evidence>
<comment type="function">
    <text evidence="10">Acts as a decapping enzyme capable of hydrolyzing monomethylated capped RNAs (in vitro). Hydrolyzes monomethylated capped RNA after alpha and beta phosphates to form N(7)-methyl-GDP. Shows low activity towards unmethylated capped RNA.</text>
</comment>
<dbReference type="GO" id="GO:0006742">
    <property type="term" value="P:NADP+ catabolic process"/>
    <property type="evidence" value="ECO:0007669"/>
    <property type="project" value="TreeGrafter"/>
</dbReference>
<keyword evidence="15" id="KW-1185">Reference proteome</keyword>
<dbReference type="Proteomes" id="UP001219518">
    <property type="component" value="Unassembled WGS sequence"/>
</dbReference>
<comment type="catalytic activity">
    <reaction evidence="9">
        <text>a 5'-end (N(7)-methyl 5'-triphosphoguanosine)-ribonucleoside in mRNA + H2O = N(7)-methyl-GDP + a 5'-end phospho-ribonucleoside in mRNA + 2 H(+)</text>
        <dbReference type="Rhea" id="RHEA:67484"/>
        <dbReference type="Rhea" id="RHEA-COMP:15692"/>
        <dbReference type="Rhea" id="RHEA-COMP:17167"/>
        <dbReference type="ChEBI" id="CHEBI:15377"/>
        <dbReference type="ChEBI" id="CHEBI:15378"/>
        <dbReference type="ChEBI" id="CHEBI:63714"/>
        <dbReference type="ChEBI" id="CHEBI:138282"/>
        <dbReference type="ChEBI" id="CHEBI:156461"/>
        <dbReference type="EC" id="3.6.1.62"/>
    </reaction>
</comment>
<evidence type="ECO:0000256" key="4">
    <source>
        <dbReference type="ARBA" id="ARBA00022723"/>
    </source>
</evidence>
<keyword evidence="5" id="KW-0378">Hydrolase</keyword>
<feature type="domain" description="Nudix hydrolase" evidence="13">
    <location>
        <begin position="118"/>
        <end position="266"/>
    </location>
</feature>
<keyword evidence="4" id="KW-0479">Metal-binding</keyword>
<evidence type="ECO:0000259" key="13">
    <source>
        <dbReference type="PROSITE" id="PS51462"/>
    </source>
</evidence>
<dbReference type="InterPro" id="IPR033716">
    <property type="entry name" value="Nudt17_dom"/>
</dbReference>
<comment type="cofactor">
    <cofactor evidence="2">
        <name>Mg(2+)</name>
        <dbReference type="ChEBI" id="CHEBI:18420"/>
    </cofactor>
</comment>
<evidence type="ECO:0000256" key="6">
    <source>
        <dbReference type="ARBA" id="ARBA00022842"/>
    </source>
</evidence>
<accession>A0AAE1GU25</accession>
<dbReference type="PANTHER" id="PTHR42904">
    <property type="entry name" value="NUDIX HYDROLASE, NUDC SUBFAMILY"/>
    <property type="match status" value="1"/>
</dbReference>
<evidence type="ECO:0000256" key="10">
    <source>
        <dbReference type="ARBA" id="ARBA00093415"/>
    </source>
</evidence>
<keyword evidence="6" id="KW-0460">Magnesium</keyword>
<evidence type="ECO:0000256" key="9">
    <source>
        <dbReference type="ARBA" id="ARBA00093205"/>
    </source>
</evidence>
<reference evidence="14" key="2">
    <citation type="journal article" date="2023" name="BMC Genomics">
        <title>Pest status, molecular evolution, and epigenetic factors derived from the genome assembly of Frankliniella fusca, a thysanopteran phytovirus vector.</title>
        <authorList>
            <person name="Catto M.A."/>
            <person name="Labadie P.E."/>
            <person name="Jacobson A.L."/>
            <person name="Kennedy G.G."/>
            <person name="Srinivasan R."/>
            <person name="Hunt B.G."/>
        </authorList>
    </citation>
    <scope>NUCLEOTIDE SEQUENCE</scope>
    <source>
        <strain evidence="14">PL_HMW_Pooled</strain>
    </source>
</reference>
<dbReference type="EC" id="3.6.1.62" evidence="8"/>
<sequence>MASVSSQQMKSVVVGLGRSNNTKIVGFLSCVLDHLHVKGNSASVICELANNVFSISPASDSHHGHHNLTHNTETLSPEGVISDGRTVGPVVLEHAPHCPVRHLSDQERSSLATSQVSEKSVAVAVAVLLESSDGKVLMTQRAQHMRSFPRAWVPPGGHLEKDESLFTCGLRELQEETGLYFKPEHVNMSVLCLWESVYPMMLPFGLPRSHHIVVYLYAKAPYTSDELASKIKLDPEEVMAYAWYTPETITKLRRGEQDFLNVFILEDATSGKLKTETQEISSMFRGGLLWASGETFSGTQAALTRWSHLKTNPISSKI</sequence>
<comment type="caution">
    <text evidence="14">The sequence shown here is derived from an EMBL/GenBank/DDBJ whole genome shotgun (WGS) entry which is preliminary data.</text>
</comment>
<dbReference type="GO" id="GO:0140933">
    <property type="term" value="F:5'-(N(7)-methylguanosine 5'-triphospho)-[mRNA] hydrolase activity"/>
    <property type="evidence" value="ECO:0007669"/>
    <property type="project" value="UniProtKB-EC"/>
</dbReference>
<dbReference type="AlphaFoldDB" id="A0AAE1GU25"/>
<organism evidence="14 15">
    <name type="scientific">Frankliniella fusca</name>
    <dbReference type="NCBI Taxonomy" id="407009"/>
    <lineage>
        <taxon>Eukaryota</taxon>
        <taxon>Metazoa</taxon>
        <taxon>Ecdysozoa</taxon>
        <taxon>Arthropoda</taxon>
        <taxon>Hexapoda</taxon>
        <taxon>Insecta</taxon>
        <taxon>Pterygota</taxon>
        <taxon>Neoptera</taxon>
        <taxon>Paraneoptera</taxon>
        <taxon>Thysanoptera</taxon>
        <taxon>Terebrantia</taxon>
        <taxon>Thripoidea</taxon>
        <taxon>Thripidae</taxon>
        <taxon>Frankliniella</taxon>
    </lineage>
</organism>
<evidence type="ECO:0000256" key="3">
    <source>
        <dbReference type="ARBA" id="ARBA00005582"/>
    </source>
</evidence>
<dbReference type="GO" id="GO:0046872">
    <property type="term" value="F:metal ion binding"/>
    <property type="evidence" value="ECO:0007669"/>
    <property type="project" value="UniProtKB-KW"/>
</dbReference>
<name>A0AAE1GU25_9NEOP</name>
<evidence type="ECO:0000256" key="7">
    <source>
        <dbReference type="ARBA" id="ARBA00023211"/>
    </source>
</evidence>
<dbReference type="Pfam" id="PF00293">
    <property type="entry name" value="NUDIX"/>
    <property type="match status" value="1"/>
</dbReference>
<dbReference type="InterPro" id="IPR000086">
    <property type="entry name" value="NUDIX_hydrolase_dom"/>
</dbReference>
<dbReference type="PROSITE" id="PS51462">
    <property type="entry name" value="NUDIX"/>
    <property type="match status" value="1"/>
</dbReference>
<keyword evidence="7" id="KW-0464">Manganese</keyword>
<evidence type="ECO:0000256" key="8">
    <source>
        <dbReference type="ARBA" id="ARBA00026102"/>
    </source>
</evidence>
<evidence type="ECO:0000313" key="14">
    <source>
        <dbReference type="EMBL" id="KAK3909370.1"/>
    </source>
</evidence>